<gene>
    <name evidence="1" type="primary">RvY_14907</name>
    <name evidence="1" type="synonym">RvY_14907.3</name>
    <name evidence="1" type="ORF">RvY_14907-3</name>
</gene>
<reference evidence="1 2" key="1">
    <citation type="journal article" date="2016" name="Nat. Commun.">
        <title>Extremotolerant tardigrade genome and improved radiotolerance of human cultured cells by tardigrade-unique protein.</title>
        <authorList>
            <person name="Hashimoto T."/>
            <person name="Horikawa D.D."/>
            <person name="Saito Y."/>
            <person name="Kuwahara H."/>
            <person name="Kozuka-Hata H."/>
            <person name="Shin-I T."/>
            <person name="Minakuchi Y."/>
            <person name="Ohishi K."/>
            <person name="Motoyama A."/>
            <person name="Aizu T."/>
            <person name="Enomoto A."/>
            <person name="Kondo K."/>
            <person name="Tanaka S."/>
            <person name="Hara Y."/>
            <person name="Koshikawa S."/>
            <person name="Sagara H."/>
            <person name="Miura T."/>
            <person name="Yokobori S."/>
            <person name="Miyagawa K."/>
            <person name="Suzuki Y."/>
            <person name="Kubo T."/>
            <person name="Oyama M."/>
            <person name="Kohara Y."/>
            <person name="Fujiyama A."/>
            <person name="Arakawa K."/>
            <person name="Katayama T."/>
            <person name="Toyoda A."/>
            <person name="Kunieda T."/>
        </authorList>
    </citation>
    <scope>NUCLEOTIDE SEQUENCE [LARGE SCALE GENOMIC DNA]</scope>
    <source>
        <strain evidence="1 2">YOKOZUNA-1</strain>
    </source>
</reference>
<protein>
    <submittedName>
        <fullName evidence="1">Uncharacterized protein</fullName>
    </submittedName>
</protein>
<evidence type="ECO:0000313" key="2">
    <source>
        <dbReference type="Proteomes" id="UP000186922"/>
    </source>
</evidence>
<comment type="caution">
    <text evidence="1">The sequence shown here is derived from an EMBL/GenBank/DDBJ whole genome shotgun (WGS) entry which is preliminary data.</text>
</comment>
<name>A0A1D1VSZ8_RAMVA</name>
<organism evidence="1 2">
    <name type="scientific">Ramazzottius varieornatus</name>
    <name type="common">Water bear</name>
    <name type="synonym">Tardigrade</name>
    <dbReference type="NCBI Taxonomy" id="947166"/>
    <lineage>
        <taxon>Eukaryota</taxon>
        <taxon>Metazoa</taxon>
        <taxon>Ecdysozoa</taxon>
        <taxon>Tardigrada</taxon>
        <taxon>Eutardigrada</taxon>
        <taxon>Parachela</taxon>
        <taxon>Hypsibioidea</taxon>
        <taxon>Ramazzottiidae</taxon>
        <taxon>Ramazzottius</taxon>
    </lineage>
</organism>
<proteinExistence type="predicted"/>
<dbReference type="AlphaFoldDB" id="A0A1D1VSZ8"/>
<evidence type="ECO:0000313" key="1">
    <source>
        <dbReference type="EMBL" id="GAV04650.1"/>
    </source>
</evidence>
<sequence length="155" mass="17592">MSMFGAQVIVDYTSNSQKDGKFTDQDAAILLIITTRDLFACFVVMSRMTAGKDETLRWSSITFIWRGEVKGSRAAESCSTVNVLSWSCYCRERANTQSMQQSAFTARRRSRSESAFLWVPTCTKVCMLSRWHPIIWSSATVIFRGDFRLLSGSVR</sequence>
<dbReference type="Proteomes" id="UP000186922">
    <property type="component" value="Unassembled WGS sequence"/>
</dbReference>
<dbReference type="EMBL" id="BDGG01000011">
    <property type="protein sequence ID" value="GAV04650.1"/>
    <property type="molecule type" value="Genomic_DNA"/>
</dbReference>
<keyword evidence="2" id="KW-1185">Reference proteome</keyword>
<accession>A0A1D1VSZ8</accession>